<organism evidence="1">
    <name type="scientific">marine sediment metagenome</name>
    <dbReference type="NCBI Taxonomy" id="412755"/>
    <lineage>
        <taxon>unclassified sequences</taxon>
        <taxon>metagenomes</taxon>
        <taxon>ecological metagenomes</taxon>
    </lineage>
</organism>
<dbReference type="AlphaFoldDB" id="X0VCQ8"/>
<comment type="caution">
    <text evidence="1">The sequence shown here is derived from an EMBL/GenBank/DDBJ whole genome shotgun (WGS) entry which is preliminary data.</text>
</comment>
<reference evidence="1" key="1">
    <citation type="journal article" date="2014" name="Front. Microbiol.">
        <title>High frequency of phylogenetically diverse reductive dehalogenase-homologous genes in deep subseafloor sedimentary metagenomes.</title>
        <authorList>
            <person name="Kawai M."/>
            <person name="Futagami T."/>
            <person name="Toyoda A."/>
            <person name="Takaki Y."/>
            <person name="Nishi S."/>
            <person name="Hori S."/>
            <person name="Arai W."/>
            <person name="Tsubouchi T."/>
            <person name="Morono Y."/>
            <person name="Uchiyama I."/>
            <person name="Ito T."/>
            <person name="Fujiyama A."/>
            <person name="Inagaki F."/>
            <person name="Takami H."/>
        </authorList>
    </citation>
    <scope>NUCLEOTIDE SEQUENCE</scope>
    <source>
        <strain evidence="1">Expedition CK06-06</strain>
    </source>
</reference>
<protein>
    <submittedName>
        <fullName evidence="1">Uncharacterized protein</fullName>
    </submittedName>
</protein>
<feature type="non-terminal residue" evidence="1">
    <location>
        <position position="1"/>
    </location>
</feature>
<sequence length="36" mass="4147">ILKKVIKSEEVREIVSKALSGEIPELDKIREILEIK</sequence>
<proteinExistence type="predicted"/>
<name>X0VCQ8_9ZZZZ</name>
<accession>X0VCQ8</accession>
<evidence type="ECO:0000313" key="1">
    <source>
        <dbReference type="EMBL" id="GAG10278.1"/>
    </source>
</evidence>
<gene>
    <name evidence="1" type="ORF">S01H1_33335</name>
</gene>
<dbReference type="EMBL" id="BARS01020690">
    <property type="protein sequence ID" value="GAG10278.1"/>
    <property type="molecule type" value="Genomic_DNA"/>
</dbReference>